<dbReference type="Proteomes" id="UP000266723">
    <property type="component" value="Unassembled WGS sequence"/>
</dbReference>
<dbReference type="EMBL" id="QGKV02001556">
    <property type="protein sequence ID" value="KAF3519690.1"/>
    <property type="molecule type" value="Genomic_DNA"/>
</dbReference>
<reference evidence="1 2" key="1">
    <citation type="journal article" date="2020" name="BMC Genomics">
        <title>Intraspecific diversification of the crop wild relative Brassica cretica Lam. using demographic model selection.</title>
        <authorList>
            <person name="Kioukis A."/>
            <person name="Michalopoulou V.A."/>
            <person name="Briers L."/>
            <person name="Pirintsos S."/>
            <person name="Studholme D.J."/>
            <person name="Pavlidis P."/>
            <person name="Sarris P.F."/>
        </authorList>
    </citation>
    <scope>NUCLEOTIDE SEQUENCE [LARGE SCALE GENOMIC DNA]</scope>
    <source>
        <strain evidence="2">cv. PFS-1207/04</strain>
    </source>
</reference>
<sequence length="101" mass="11294">MFRTFGYKPDSNPRPTILQRRLSKPKHRCDGADAMRSSNSLNAAVGRCLPINSFVFERDRRNSNKMSSSVVLLDQGVTIGIYFEDGIVIVLDSSLSTELDL</sequence>
<gene>
    <name evidence="1" type="ORF">DY000_02062142</name>
</gene>
<proteinExistence type="predicted"/>
<accession>A0ABQ7AZ94</accession>
<keyword evidence="2" id="KW-1185">Reference proteome</keyword>
<name>A0ABQ7AZ94_BRACR</name>
<comment type="caution">
    <text evidence="1">The sequence shown here is derived from an EMBL/GenBank/DDBJ whole genome shotgun (WGS) entry which is preliminary data.</text>
</comment>
<organism evidence="1 2">
    <name type="scientific">Brassica cretica</name>
    <name type="common">Mustard</name>
    <dbReference type="NCBI Taxonomy" id="69181"/>
    <lineage>
        <taxon>Eukaryota</taxon>
        <taxon>Viridiplantae</taxon>
        <taxon>Streptophyta</taxon>
        <taxon>Embryophyta</taxon>
        <taxon>Tracheophyta</taxon>
        <taxon>Spermatophyta</taxon>
        <taxon>Magnoliopsida</taxon>
        <taxon>eudicotyledons</taxon>
        <taxon>Gunneridae</taxon>
        <taxon>Pentapetalae</taxon>
        <taxon>rosids</taxon>
        <taxon>malvids</taxon>
        <taxon>Brassicales</taxon>
        <taxon>Brassicaceae</taxon>
        <taxon>Brassiceae</taxon>
        <taxon>Brassica</taxon>
    </lineage>
</organism>
<evidence type="ECO:0000313" key="1">
    <source>
        <dbReference type="EMBL" id="KAF3519690.1"/>
    </source>
</evidence>
<evidence type="ECO:0000313" key="2">
    <source>
        <dbReference type="Proteomes" id="UP000266723"/>
    </source>
</evidence>
<protein>
    <submittedName>
        <fullName evidence="1">Uncharacterized protein</fullName>
    </submittedName>
</protein>